<dbReference type="CDD" id="cd06580">
    <property type="entry name" value="TM_PBP1_transp_TpRbsC_like"/>
    <property type="match status" value="1"/>
</dbReference>
<dbReference type="Proteomes" id="UP000032431">
    <property type="component" value="Chromosome I"/>
</dbReference>
<feature type="transmembrane region" description="Helical" evidence="6">
    <location>
        <begin position="143"/>
        <end position="161"/>
    </location>
</feature>
<evidence type="ECO:0000256" key="4">
    <source>
        <dbReference type="ARBA" id="ARBA00022989"/>
    </source>
</evidence>
<dbReference type="KEGG" id="ccel:CCDG5_0760"/>
<dbReference type="PANTHER" id="PTHR47089">
    <property type="entry name" value="ABC TRANSPORTER, PERMEASE PROTEIN"/>
    <property type="match status" value="1"/>
</dbReference>
<evidence type="ECO:0000313" key="7">
    <source>
        <dbReference type="EMBL" id="CDZ23889.1"/>
    </source>
</evidence>
<feature type="transmembrane region" description="Helical" evidence="6">
    <location>
        <begin position="192"/>
        <end position="210"/>
    </location>
</feature>
<dbReference type="OrthoDB" id="45037at2"/>
<evidence type="ECO:0000313" key="8">
    <source>
        <dbReference type="Proteomes" id="UP000032431"/>
    </source>
</evidence>
<protein>
    <submittedName>
        <fullName evidence="7">Inner-membrane translocator</fullName>
    </submittedName>
</protein>
<feature type="transmembrane region" description="Helical" evidence="6">
    <location>
        <begin position="240"/>
        <end position="260"/>
    </location>
</feature>
<proteinExistence type="predicted"/>
<feature type="transmembrane region" description="Helical" evidence="6">
    <location>
        <begin position="110"/>
        <end position="134"/>
    </location>
</feature>
<keyword evidence="3 6" id="KW-0812">Transmembrane</keyword>
<dbReference type="AlphaFoldDB" id="A0A078KS07"/>
<keyword evidence="5 6" id="KW-0472">Membrane</keyword>
<dbReference type="STRING" id="29343.CCDG5_0760"/>
<keyword evidence="4 6" id="KW-1133">Transmembrane helix</keyword>
<evidence type="ECO:0000256" key="1">
    <source>
        <dbReference type="ARBA" id="ARBA00004651"/>
    </source>
</evidence>
<dbReference type="InterPro" id="IPR001851">
    <property type="entry name" value="ABC_transp_permease"/>
</dbReference>
<sequence>MDKSKRIAIVKNVLSTIIPIIAAFIVGGIVIAAIGEDPLTTYGVMIQQSLFSYDGILKTLHFASPLILTALAIAVTFKANVYNMAVEGSAVLGGFFAAVVGFSVTGLSPVAHITLCLAVGVVAGVVFTIIPALLKAYLNVDEMVVTLMLNYALVIVLQYLAEGVFKDPSSGYVSTYTINNSAMFQKLFDSNLTSFFFIAIAVFIIMYFVFKKSKLGYEITAMGFNSEFSEAAGMNVRQKIIIIMLISGALSGLAGAGYMMSEKYRYTLDFSGNPGLGWTGMLIALVGRKNPIGILIAAIFFAALQTGSDYVDMFTNVPKNIVGVVQGIIILFVSFQLVDMKFHITDKIKAKFQTKNNALQRKAAK</sequence>
<organism evidence="7 8">
    <name type="scientific">[Clostridium] cellulosi</name>
    <dbReference type="NCBI Taxonomy" id="29343"/>
    <lineage>
        <taxon>Bacteria</taxon>
        <taxon>Bacillati</taxon>
        <taxon>Bacillota</taxon>
        <taxon>Clostridia</taxon>
        <taxon>Eubacteriales</taxon>
        <taxon>Oscillospiraceae</taxon>
        <taxon>Oscillospiraceae incertae sedis</taxon>
    </lineage>
</organism>
<accession>A0A078KS07</accession>
<feature type="transmembrane region" description="Helical" evidence="6">
    <location>
        <begin position="292"/>
        <end position="308"/>
    </location>
</feature>
<gene>
    <name evidence="7" type="ORF">CCDG5_0760</name>
</gene>
<evidence type="ECO:0000256" key="3">
    <source>
        <dbReference type="ARBA" id="ARBA00022692"/>
    </source>
</evidence>
<evidence type="ECO:0000256" key="6">
    <source>
        <dbReference type="SAM" id="Phobius"/>
    </source>
</evidence>
<evidence type="ECO:0000256" key="2">
    <source>
        <dbReference type="ARBA" id="ARBA00022475"/>
    </source>
</evidence>
<dbReference type="GO" id="GO:0005886">
    <property type="term" value="C:plasma membrane"/>
    <property type="evidence" value="ECO:0007669"/>
    <property type="project" value="UniProtKB-SubCell"/>
</dbReference>
<keyword evidence="8" id="KW-1185">Reference proteome</keyword>
<dbReference type="EMBL" id="LM995447">
    <property type="protein sequence ID" value="CDZ23889.1"/>
    <property type="molecule type" value="Genomic_DNA"/>
</dbReference>
<comment type="subcellular location">
    <subcellularLocation>
        <location evidence="1">Cell membrane</location>
        <topology evidence="1">Multi-pass membrane protein</topology>
    </subcellularLocation>
</comment>
<dbReference type="HOGENOM" id="CLU_040769_0_2_9"/>
<dbReference type="GO" id="GO:0022857">
    <property type="term" value="F:transmembrane transporter activity"/>
    <property type="evidence" value="ECO:0007669"/>
    <property type="project" value="InterPro"/>
</dbReference>
<feature type="transmembrane region" description="Helical" evidence="6">
    <location>
        <begin position="12"/>
        <end position="35"/>
    </location>
</feature>
<reference evidence="8" key="1">
    <citation type="submission" date="2014-07" db="EMBL/GenBank/DDBJ databases">
        <authorList>
            <person name="Wibberg D."/>
        </authorList>
    </citation>
    <scope>NUCLEOTIDE SEQUENCE [LARGE SCALE GENOMIC DNA]</scope>
    <source>
        <strain evidence="8">DG5</strain>
    </source>
</reference>
<name>A0A078KS07_9FIRM</name>
<keyword evidence="2" id="KW-1003">Cell membrane</keyword>
<dbReference type="PATRIC" id="fig|29343.3.peg.797"/>
<feature type="transmembrane region" description="Helical" evidence="6">
    <location>
        <begin position="84"/>
        <end position="104"/>
    </location>
</feature>
<evidence type="ECO:0000256" key="5">
    <source>
        <dbReference type="ARBA" id="ARBA00023136"/>
    </source>
</evidence>
<dbReference type="Pfam" id="PF02653">
    <property type="entry name" value="BPD_transp_2"/>
    <property type="match status" value="1"/>
</dbReference>
<feature type="transmembrane region" description="Helical" evidence="6">
    <location>
        <begin position="320"/>
        <end position="338"/>
    </location>
</feature>
<dbReference type="PANTHER" id="PTHR47089:SF1">
    <property type="entry name" value="GUANOSINE ABC TRANSPORTER PERMEASE PROTEIN NUPP"/>
    <property type="match status" value="1"/>
</dbReference>
<feature type="transmembrane region" description="Helical" evidence="6">
    <location>
        <begin position="55"/>
        <end position="77"/>
    </location>
</feature>